<reference evidence="1 2" key="1">
    <citation type="journal article" date="2019" name="Int. J. Syst. Evol. Microbiol.">
        <title>The Global Catalogue of Microorganisms (GCM) 10K type strain sequencing project: providing services to taxonomists for standard genome sequencing and annotation.</title>
        <authorList>
            <consortium name="The Broad Institute Genomics Platform"/>
            <consortium name="The Broad Institute Genome Sequencing Center for Infectious Disease"/>
            <person name="Wu L."/>
            <person name="Ma J."/>
        </authorList>
    </citation>
    <scope>NUCLEOTIDE SEQUENCE [LARGE SCALE GENOMIC DNA]</scope>
    <source>
        <strain evidence="1 2">JCM 30072</strain>
    </source>
</reference>
<proteinExistence type="predicted"/>
<dbReference type="RefSeq" id="WP_267161130.1">
    <property type="nucleotide sequence ID" value="NZ_CP112972.1"/>
</dbReference>
<gene>
    <name evidence="1" type="ORF">ACFQQG_09905</name>
</gene>
<dbReference type="GeneID" id="76630426"/>
<name>A0ABD5W497_9EURY</name>
<dbReference type="EMBL" id="JBHSZI010000001">
    <property type="protein sequence ID" value="MFC7058434.1"/>
    <property type="molecule type" value="Genomic_DNA"/>
</dbReference>
<dbReference type="Gene3D" id="3.30.530.20">
    <property type="match status" value="1"/>
</dbReference>
<organism evidence="1 2">
    <name type="scientific">Halovenus salina</name>
    <dbReference type="NCBI Taxonomy" id="1510225"/>
    <lineage>
        <taxon>Archaea</taxon>
        <taxon>Methanobacteriati</taxon>
        <taxon>Methanobacteriota</taxon>
        <taxon>Stenosarchaea group</taxon>
        <taxon>Halobacteria</taxon>
        <taxon>Halobacteriales</taxon>
        <taxon>Haloarculaceae</taxon>
        <taxon>Halovenus</taxon>
    </lineage>
</organism>
<protein>
    <submittedName>
        <fullName evidence="1">SRPBCC family protein</fullName>
    </submittedName>
</protein>
<dbReference type="Proteomes" id="UP001596445">
    <property type="component" value="Unassembled WGS sequence"/>
</dbReference>
<sequence>METVSLSRTFEASPETIRALVTDVGPFIEACGFDTVSVAEPMVHIENRVGLLSVELDLELVDEPGAVLAYEQREGIFETMTTRYELDEEPTTLTATTDFALDISLVGELLDATVIKRQRRKELSAQFDYLTDVTADRP</sequence>
<dbReference type="SUPFAM" id="SSF55961">
    <property type="entry name" value="Bet v1-like"/>
    <property type="match status" value="1"/>
</dbReference>
<accession>A0ABD5W497</accession>
<dbReference type="AlphaFoldDB" id="A0ABD5W497"/>
<comment type="caution">
    <text evidence="1">The sequence shown here is derived from an EMBL/GenBank/DDBJ whole genome shotgun (WGS) entry which is preliminary data.</text>
</comment>
<keyword evidence="2" id="KW-1185">Reference proteome</keyword>
<evidence type="ECO:0000313" key="2">
    <source>
        <dbReference type="Proteomes" id="UP001596445"/>
    </source>
</evidence>
<dbReference type="InterPro" id="IPR023393">
    <property type="entry name" value="START-like_dom_sf"/>
</dbReference>
<evidence type="ECO:0000313" key="1">
    <source>
        <dbReference type="EMBL" id="MFC7058434.1"/>
    </source>
</evidence>